<name>A0ABV9X5T2_9ACTN</name>
<feature type="compositionally biased region" description="Polar residues" evidence="1">
    <location>
        <begin position="152"/>
        <end position="164"/>
    </location>
</feature>
<proteinExistence type="predicted"/>
<evidence type="ECO:0000313" key="2">
    <source>
        <dbReference type="EMBL" id="MFC5020469.1"/>
    </source>
</evidence>
<reference evidence="3" key="1">
    <citation type="journal article" date="2019" name="Int. J. Syst. Evol. Microbiol.">
        <title>The Global Catalogue of Microorganisms (GCM) 10K type strain sequencing project: providing services to taxonomists for standard genome sequencing and annotation.</title>
        <authorList>
            <consortium name="The Broad Institute Genomics Platform"/>
            <consortium name="The Broad Institute Genome Sequencing Center for Infectious Disease"/>
            <person name="Wu L."/>
            <person name="Ma J."/>
        </authorList>
    </citation>
    <scope>NUCLEOTIDE SEQUENCE [LARGE SCALE GENOMIC DNA]</scope>
    <source>
        <strain evidence="3">CGMCC 4.1542</strain>
    </source>
</reference>
<feature type="compositionally biased region" description="Basic residues" evidence="1">
    <location>
        <begin position="139"/>
        <end position="151"/>
    </location>
</feature>
<evidence type="ECO:0000313" key="3">
    <source>
        <dbReference type="Proteomes" id="UP001595855"/>
    </source>
</evidence>
<evidence type="ECO:0000256" key="1">
    <source>
        <dbReference type="SAM" id="MobiDB-lite"/>
    </source>
</evidence>
<dbReference type="EMBL" id="JBHSJO010000003">
    <property type="protein sequence ID" value="MFC5020469.1"/>
    <property type="molecule type" value="Genomic_DNA"/>
</dbReference>
<dbReference type="Proteomes" id="UP001595855">
    <property type="component" value="Unassembled WGS sequence"/>
</dbReference>
<gene>
    <name evidence="2" type="ORF">ACFPRC_37270</name>
</gene>
<dbReference type="RefSeq" id="WP_344505335.1">
    <property type="nucleotide sequence ID" value="NZ_BAAATN010000029.1"/>
</dbReference>
<sequence>MPSARLARDAAAFYAAQSAFSDPNGLGRLYADLPDDPAQLARVARDLKVHRLEGELFCHVISQDRLHNDAETRYLDGILRIIIERNDAPLTQRREVGDRFVGVCRDFALLYCSFLRHQRVGGRPCPNTTGGRRTGSRSPTRRRAARPRHPKSTSASLPGGSNASMDALPASTAI</sequence>
<protein>
    <submittedName>
        <fullName evidence="2">Uncharacterized protein</fullName>
    </submittedName>
</protein>
<organism evidence="2 3">
    <name type="scientific">Streptomyces lienomycini</name>
    <dbReference type="NCBI Taxonomy" id="284035"/>
    <lineage>
        <taxon>Bacteria</taxon>
        <taxon>Bacillati</taxon>
        <taxon>Actinomycetota</taxon>
        <taxon>Actinomycetes</taxon>
        <taxon>Kitasatosporales</taxon>
        <taxon>Streptomycetaceae</taxon>
        <taxon>Streptomyces</taxon>
    </lineage>
</organism>
<feature type="region of interest" description="Disordered" evidence="1">
    <location>
        <begin position="122"/>
        <end position="174"/>
    </location>
</feature>
<comment type="caution">
    <text evidence="2">The sequence shown here is derived from an EMBL/GenBank/DDBJ whole genome shotgun (WGS) entry which is preliminary data.</text>
</comment>
<accession>A0ABV9X5T2</accession>
<keyword evidence="3" id="KW-1185">Reference proteome</keyword>